<feature type="domain" description="Rit1 N-terminal" evidence="3">
    <location>
        <begin position="1027"/>
        <end position="1077"/>
    </location>
</feature>
<feature type="domain" description="Rit1 N-terminal" evidence="3">
    <location>
        <begin position="38"/>
        <end position="181"/>
    </location>
</feature>
<feature type="compositionally biased region" description="Gly residues" evidence="1">
    <location>
        <begin position="761"/>
        <end position="770"/>
    </location>
</feature>
<feature type="region of interest" description="Disordered" evidence="1">
    <location>
        <begin position="810"/>
        <end position="833"/>
    </location>
</feature>
<feature type="region of interest" description="Disordered" evidence="1">
    <location>
        <begin position="936"/>
        <end position="1023"/>
    </location>
</feature>
<dbReference type="GO" id="GO:0043399">
    <property type="term" value="F:tRNA adenosine(64)-2'-O-ribosylphosphate transferase activity"/>
    <property type="evidence" value="ECO:0007669"/>
    <property type="project" value="InterPro"/>
</dbReference>
<feature type="compositionally biased region" description="Basic residues" evidence="1">
    <location>
        <begin position="991"/>
        <end position="1012"/>
    </location>
</feature>
<evidence type="ECO:0000259" key="2">
    <source>
        <dbReference type="Pfam" id="PF04179"/>
    </source>
</evidence>
<feature type="compositionally biased region" description="Basic and acidic residues" evidence="1">
    <location>
        <begin position="544"/>
        <end position="554"/>
    </location>
</feature>
<dbReference type="OrthoDB" id="45256at2759"/>
<dbReference type="InterPro" id="IPR033421">
    <property type="entry name" value="Rit1_DUSP-like"/>
</dbReference>
<dbReference type="InterPro" id="IPR007306">
    <property type="entry name" value="Rit1"/>
</dbReference>
<evidence type="ECO:0000259" key="3">
    <source>
        <dbReference type="Pfam" id="PF17184"/>
    </source>
</evidence>
<proteinExistence type="predicted"/>
<organism evidence="4 5">
    <name type="scientific">Chlamydomonas schloesseri</name>
    <dbReference type="NCBI Taxonomy" id="2026947"/>
    <lineage>
        <taxon>Eukaryota</taxon>
        <taxon>Viridiplantae</taxon>
        <taxon>Chlorophyta</taxon>
        <taxon>core chlorophytes</taxon>
        <taxon>Chlorophyceae</taxon>
        <taxon>CS clade</taxon>
        <taxon>Chlamydomonadales</taxon>
        <taxon>Chlamydomonadaceae</taxon>
        <taxon>Chlamydomonas</taxon>
    </lineage>
</organism>
<dbReference type="GO" id="GO:0005737">
    <property type="term" value="C:cytoplasm"/>
    <property type="evidence" value="ECO:0007669"/>
    <property type="project" value="TreeGrafter"/>
</dbReference>
<sequence length="1514" mass="152565">MAEEELHGPCVRNPLATSGGADFANPTHDSIWKVARQLKKEQLSLYNCLASVLSDAAFVSEIRALYPTLPLLANLRCGLWYTRQPDGTCYFKSTDGHNGNWSFSCTRLNLHVAELAARQGGVIVVDATRKGKRFPDAMTKTIPIWAAVINRAVARKRAEAAEAAQRQAADAAASAGVEASAAAEAAAAAIAVAASEAEEQSAEACMHVQRLAAAAALVAAAAEAAVVAELAAAKPCEVAHAAGEHNSEHAAASCGDGSSATASTNSASRAYAGRCAATPPPLRAAAVARVAEAESCGRVGSLSSWLDSPLALADCWEAAKAVRARKAAVMAAAAAASATAFAAGSAAGSEAAACGPVCDLVTGAPAGKAPHIGGGALAADGCGNCDVREAEVELDGTDVPPAPGTQPPTEDGSIAALMAAAAAGSGAHVCVAIQPPLSPWAAAELQQLPLGSPTPSVHGASGALQALAQAADTASEASDVPTDAGIVAACLDANAAEASGSAAAARAASGDVDLAAASAAHVSCSPEEAWRSGCVVVEGVDGGEGAHPRPDRQHGQGHHSVGCQVPEAQQGSADGAEDDGGGRPHEPACGRSGSGRAGKGCGSCGTCSAAAGGVVCSSASATASGSGSDTSCCSASRSSSCVSEHSDGEAVRGCGCVEAAAAAIEAEAGEAESTDAGARSGEGEADGERSGVWSSCGCEGDVDESGAEGFSFCSAGGPTCAWPQPRGVPARRSWAGAAPCPSEPRRTAALVWRSANGRCSGGGGGGGHTSGGDSEDLTPTPAGAATASGCGGAVGLDNFSFPVCRPSCDGAQHSGSNSRNSSTEDSGNNAAAAVAPTPTEWDTGLHLPLWISSNERLQIEKRLDGWVDALLRMGADVEGLARSLSKPLRPLWITQSSTIWVDQVAQPDSLPFTPLYLVSASQPHSYVRQAVVTVSSGGGSAGGRCESGIGSGGSSSTGRRSGGGCAGGSDADGDSSDGIAAVGRSSGDGRAKHHVQKQQHHHQRRGGRRRRHSCDGGAADDAGESQPHAWTYMYVPGAGDDEESWAAGLTPAVFWAHQAALLAAGPAGVHDAVQKILADEQTALAEHGENSTVAGGGAAAAAAAHDYVAPTDAHHLLPAGCRAAAGGAVAVAGPGGLWWLGGTRIALGDFAAGAAPGCWQHVDAVLSVGGTQHPSMSGEAGQEALAVWAHTLEERAQRERHHPHQPAQVQAHGGQHAQAVQGQDEQELAGGQVEGQVQEEGQAPGPQREHLEEAEPAGADAAIAPAGAGSSAFTNAGAAGGAAESSDDQGFTFPPLPLPLPLRPAGDSVSGDPFHCARLNALDPAQETRAHLHLGHYHHDHAQHQHHHHHHHGHHRHVPRYLHLPIQHFKHHRTSLLDALEPALRFLSHHLSRGHTVLIHDINGLDTCVCVAVALLLACYSPTGTSSNGPITSTDADGACATAAAAEDACGLAWAQSYKAGRGVSEVTKDSVRQRLAWLSAHYPAARPTRGMLRQVFNHFVRQTNGASGDGDAD</sequence>
<dbReference type="InterPro" id="IPR029021">
    <property type="entry name" value="Prot-tyrosine_phosphatase-like"/>
</dbReference>
<feature type="region of interest" description="Disordered" evidence="1">
    <location>
        <begin position="761"/>
        <end position="786"/>
    </location>
</feature>
<gene>
    <name evidence="4" type="ORF">HYH02_008795</name>
</gene>
<feature type="domain" description="Rit1 N-terminal" evidence="3">
    <location>
        <begin position="838"/>
        <end position="925"/>
    </location>
</feature>
<name>A0A836B2F6_9CHLO</name>
<dbReference type="EMBL" id="JAEHOD010000027">
    <property type="protein sequence ID" value="KAG2445329.1"/>
    <property type="molecule type" value="Genomic_DNA"/>
</dbReference>
<dbReference type="Pfam" id="PF04179">
    <property type="entry name" value="Init_tRNA_PT"/>
    <property type="match status" value="1"/>
</dbReference>
<dbReference type="Pfam" id="PF17184">
    <property type="entry name" value="Rit1_C"/>
    <property type="match status" value="3"/>
</dbReference>
<protein>
    <recommendedName>
        <fullName evidence="6">Rit1 N-terminal domain-containing protein</fullName>
    </recommendedName>
</protein>
<accession>A0A836B2F6</accession>
<feature type="region of interest" description="Disordered" evidence="1">
    <location>
        <begin position="1276"/>
        <end position="1309"/>
    </location>
</feature>
<feature type="domain" description="Rit1 DUSP-like" evidence="2">
    <location>
        <begin position="1361"/>
        <end position="1499"/>
    </location>
</feature>
<feature type="compositionally biased region" description="Low complexity" evidence="1">
    <location>
        <begin position="1205"/>
        <end position="1246"/>
    </location>
</feature>
<feature type="compositionally biased region" description="Gly residues" evidence="1">
    <location>
        <begin position="949"/>
        <end position="967"/>
    </location>
</feature>
<reference evidence="4" key="1">
    <citation type="journal article" date="2020" name="bioRxiv">
        <title>Comparative genomics of Chlamydomonas.</title>
        <authorList>
            <person name="Craig R.J."/>
            <person name="Hasan A.R."/>
            <person name="Ness R.W."/>
            <person name="Keightley P.D."/>
        </authorList>
    </citation>
    <scope>NUCLEOTIDE SEQUENCE</scope>
    <source>
        <strain evidence="4">CCAP 11/173</strain>
    </source>
</reference>
<keyword evidence="5" id="KW-1185">Reference proteome</keyword>
<dbReference type="GO" id="GO:0019988">
    <property type="term" value="P:charged-tRNA amino acid modification"/>
    <property type="evidence" value="ECO:0007669"/>
    <property type="project" value="InterPro"/>
</dbReference>
<evidence type="ECO:0000313" key="4">
    <source>
        <dbReference type="EMBL" id="KAG2445329.1"/>
    </source>
</evidence>
<dbReference type="InterPro" id="IPR033449">
    <property type="entry name" value="Rit1_N"/>
</dbReference>
<feature type="region of interest" description="Disordered" evidence="1">
    <location>
        <begin position="1196"/>
        <end position="1256"/>
    </location>
</feature>
<feature type="region of interest" description="Disordered" evidence="1">
    <location>
        <begin position="541"/>
        <end position="592"/>
    </location>
</feature>
<dbReference type="PANTHER" id="PTHR31811">
    <property type="entry name" value="TRNA A64-2'-O-RIBOSYLPHOSPHATE TRANSFERASE"/>
    <property type="match status" value="1"/>
</dbReference>
<evidence type="ECO:0008006" key="6">
    <source>
        <dbReference type="Google" id="ProtNLM"/>
    </source>
</evidence>
<dbReference type="SUPFAM" id="SSF52799">
    <property type="entry name" value="(Phosphotyrosine protein) phosphatases II"/>
    <property type="match status" value="1"/>
</dbReference>
<dbReference type="Gene3D" id="3.90.190.10">
    <property type="entry name" value="Protein tyrosine phosphatase superfamily"/>
    <property type="match status" value="1"/>
</dbReference>
<evidence type="ECO:0000313" key="5">
    <source>
        <dbReference type="Proteomes" id="UP000613740"/>
    </source>
</evidence>
<feature type="region of interest" description="Disordered" evidence="1">
    <location>
        <begin position="667"/>
        <end position="689"/>
    </location>
</feature>
<evidence type="ECO:0000256" key="1">
    <source>
        <dbReference type="SAM" id="MobiDB-lite"/>
    </source>
</evidence>
<feature type="compositionally biased region" description="Polar residues" evidence="1">
    <location>
        <begin position="813"/>
        <end position="829"/>
    </location>
</feature>
<dbReference type="PANTHER" id="PTHR31811:SF0">
    <property type="entry name" value="TRNA A64-2'-O-RIBOSYLPHOSPHATE TRANSFERASE"/>
    <property type="match status" value="1"/>
</dbReference>
<dbReference type="Proteomes" id="UP000613740">
    <property type="component" value="Unassembled WGS sequence"/>
</dbReference>
<comment type="caution">
    <text evidence="4">The sequence shown here is derived from an EMBL/GenBank/DDBJ whole genome shotgun (WGS) entry which is preliminary data.</text>
</comment>